<evidence type="ECO:0000256" key="3">
    <source>
        <dbReference type="ARBA" id="ARBA00022553"/>
    </source>
</evidence>
<evidence type="ECO:0000256" key="8">
    <source>
        <dbReference type="ARBA" id="ARBA00023012"/>
    </source>
</evidence>
<comment type="catalytic activity">
    <reaction evidence="1">
        <text>ATP + protein L-histidine = ADP + protein N-phospho-L-histidine.</text>
        <dbReference type="EC" id="2.7.13.3"/>
    </reaction>
</comment>
<proteinExistence type="predicted"/>
<evidence type="ECO:0000313" key="14">
    <source>
        <dbReference type="Proteomes" id="UP000250462"/>
    </source>
</evidence>
<dbReference type="Gene3D" id="1.20.5.1930">
    <property type="match status" value="1"/>
</dbReference>
<evidence type="ECO:0000256" key="10">
    <source>
        <dbReference type="SAM" id="Phobius"/>
    </source>
</evidence>
<feature type="transmembrane region" description="Helical" evidence="10">
    <location>
        <begin position="54"/>
        <end position="72"/>
    </location>
</feature>
<comment type="caution">
    <text evidence="13">The sequence shown here is derived from an EMBL/GenBank/DDBJ whole genome shotgun (WGS) entry which is preliminary data.</text>
</comment>
<dbReference type="InterPro" id="IPR036890">
    <property type="entry name" value="HATPase_C_sf"/>
</dbReference>
<evidence type="ECO:0000256" key="7">
    <source>
        <dbReference type="ARBA" id="ARBA00022840"/>
    </source>
</evidence>
<keyword evidence="8" id="KW-0902">Two-component regulatory system</keyword>
<evidence type="ECO:0000256" key="2">
    <source>
        <dbReference type="ARBA" id="ARBA00012438"/>
    </source>
</evidence>
<feature type="region of interest" description="Disordered" evidence="9">
    <location>
        <begin position="356"/>
        <end position="425"/>
    </location>
</feature>
<feature type="transmembrane region" description="Helical" evidence="10">
    <location>
        <begin position="136"/>
        <end position="158"/>
    </location>
</feature>
<keyword evidence="5" id="KW-0547">Nucleotide-binding</keyword>
<feature type="transmembrane region" description="Helical" evidence="10">
    <location>
        <begin position="110"/>
        <end position="129"/>
    </location>
</feature>
<accession>A0A329QL81</accession>
<feature type="transmembrane region" description="Helical" evidence="10">
    <location>
        <begin position="24"/>
        <end position="42"/>
    </location>
</feature>
<protein>
    <recommendedName>
        <fullName evidence="2">histidine kinase</fullName>
        <ecNumber evidence="2">2.7.13.3</ecNumber>
    </recommendedName>
</protein>
<feature type="transmembrane region" description="Helical" evidence="10">
    <location>
        <begin position="79"/>
        <end position="104"/>
    </location>
</feature>
<dbReference type="GO" id="GO:0000155">
    <property type="term" value="F:phosphorelay sensor kinase activity"/>
    <property type="evidence" value="ECO:0007669"/>
    <property type="project" value="InterPro"/>
</dbReference>
<dbReference type="PANTHER" id="PTHR24421:SF10">
    <property type="entry name" value="NITRATE_NITRITE SENSOR PROTEIN NARQ"/>
    <property type="match status" value="1"/>
</dbReference>
<dbReference type="InterPro" id="IPR050482">
    <property type="entry name" value="Sensor_HK_TwoCompSys"/>
</dbReference>
<feature type="domain" description="Signal transduction histidine kinase subgroup 3 dimerisation and phosphoacceptor" evidence="12">
    <location>
        <begin position="191"/>
        <end position="256"/>
    </location>
</feature>
<evidence type="ECO:0000256" key="4">
    <source>
        <dbReference type="ARBA" id="ARBA00022679"/>
    </source>
</evidence>
<keyword evidence="4" id="KW-0808">Transferase</keyword>
<dbReference type="Gene3D" id="3.30.565.10">
    <property type="entry name" value="Histidine kinase-like ATPase, C-terminal domain"/>
    <property type="match status" value="1"/>
</dbReference>
<keyword evidence="10" id="KW-0472">Membrane</keyword>
<evidence type="ECO:0000313" key="13">
    <source>
        <dbReference type="EMBL" id="RAW12459.1"/>
    </source>
</evidence>
<feature type="region of interest" description="Disordered" evidence="9">
    <location>
        <begin position="255"/>
        <end position="279"/>
    </location>
</feature>
<sequence>MRADATTAGRRDGNHRIPRSARDWIVDVFAFVIAVGIGGIAFADAVDQDGLTSIRIVDLVIGALSCLALWARRRWPTQIAVAVVLVSIVSTASGGAVLVLMLTVAVHRPFPTTAAVAAGNILVGVLYFRINPEPELPWMVGVALNTLVIVAVMLWGMFVRARRQLVLTFRERARQAESEAHLRVEQAKHRERERIAREMHDVLAHRLSLLSVHANALTHRPERPTAEIAQASDVIRENAHLALQDLREVIGVLRSPTTPAEPPPDAPYAPTAAEPESSTHTVNELSSLIDESREVGMEVTLDDQRESHADIPAPIARCVYRLVQEGLTNARKYAPGARATVSLWGAPGNRLVVRVHNGPPAAPPPVRDDDRGAASPDEPSRPIPGSGAGLIGLNERVTLSGGTLTYGPTPEHGFTVAAELPWPRP</sequence>
<evidence type="ECO:0000256" key="9">
    <source>
        <dbReference type="SAM" id="MobiDB-lite"/>
    </source>
</evidence>
<dbReference type="EC" id="2.7.13.3" evidence="2"/>
<reference evidence="13 14" key="1">
    <citation type="submission" date="2018-06" db="EMBL/GenBank/DDBJ databases">
        <title>Phytoactinopolyspora halophila sp. nov., a novel halophilic actinomycete isolated from a saline soil in China.</title>
        <authorList>
            <person name="Tang S.-K."/>
        </authorList>
    </citation>
    <scope>NUCLEOTIDE SEQUENCE [LARGE SCALE GENOMIC DNA]</scope>
    <source>
        <strain evidence="13 14">YIM 96934</strain>
    </source>
</reference>
<dbReference type="PANTHER" id="PTHR24421">
    <property type="entry name" value="NITRATE/NITRITE SENSOR PROTEIN NARX-RELATED"/>
    <property type="match status" value="1"/>
</dbReference>
<dbReference type="SUPFAM" id="SSF55874">
    <property type="entry name" value="ATPase domain of HSP90 chaperone/DNA topoisomerase II/histidine kinase"/>
    <property type="match status" value="1"/>
</dbReference>
<keyword evidence="14" id="KW-1185">Reference proteome</keyword>
<dbReference type="GO" id="GO:0005524">
    <property type="term" value="F:ATP binding"/>
    <property type="evidence" value="ECO:0007669"/>
    <property type="project" value="UniProtKB-KW"/>
</dbReference>
<keyword evidence="7" id="KW-0067">ATP-binding</keyword>
<keyword evidence="3" id="KW-0597">Phosphoprotein</keyword>
<dbReference type="GO" id="GO:0016020">
    <property type="term" value="C:membrane"/>
    <property type="evidence" value="ECO:0007669"/>
    <property type="project" value="InterPro"/>
</dbReference>
<dbReference type="InterPro" id="IPR011712">
    <property type="entry name" value="Sig_transdc_His_kin_sub3_dim/P"/>
</dbReference>
<dbReference type="GO" id="GO:0046983">
    <property type="term" value="F:protein dimerization activity"/>
    <property type="evidence" value="ECO:0007669"/>
    <property type="project" value="InterPro"/>
</dbReference>
<dbReference type="AlphaFoldDB" id="A0A329QL81"/>
<evidence type="ECO:0000259" key="12">
    <source>
        <dbReference type="Pfam" id="PF07730"/>
    </source>
</evidence>
<dbReference type="InterPro" id="IPR003594">
    <property type="entry name" value="HATPase_dom"/>
</dbReference>
<evidence type="ECO:0000256" key="6">
    <source>
        <dbReference type="ARBA" id="ARBA00022777"/>
    </source>
</evidence>
<organism evidence="13 14">
    <name type="scientific">Phytoactinopolyspora halophila</name>
    <dbReference type="NCBI Taxonomy" id="1981511"/>
    <lineage>
        <taxon>Bacteria</taxon>
        <taxon>Bacillati</taxon>
        <taxon>Actinomycetota</taxon>
        <taxon>Actinomycetes</taxon>
        <taxon>Jiangellales</taxon>
        <taxon>Jiangellaceae</taxon>
        <taxon>Phytoactinopolyspora</taxon>
    </lineage>
</organism>
<dbReference type="Proteomes" id="UP000250462">
    <property type="component" value="Unassembled WGS sequence"/>
</dbReference>
<gene>
    <name evidence="13" type="ORF">DPM12_14965</name>
</gene>
<feature type="domain" description="Histidine kinase/HSP90-like ATPase" evidence="11">
    <location>
        <begin position="319"/>
        <end position="422"/>
    </location>
</feature>
<evidence type="ECO:0000256" key="1">
    <source>
        <dbReference type="ARBA" id="ARBA00000085"/>
    </source>
</evidence>
<keyword evidence="10" id="KW-1133">Transmembrane helix</keyword>
<dbReference type="CDD" id="cd16917">
    <property type="entry name" value="HATPase_UhpB-NarQ-NarX-like"/>
    <property type="match status" value="1"/>
</dbReference>
<dbReference type="Pfam" id="PF02518">
    <property type="entry name" value="HATPase_c"/>
    <property type="match status" value="1"/>
</dbReference>
<evidence type="ECO:0000256" key="5">
    <source>
        <dbReference type="ARBA" id="ARBA00022741"/>
    </source>
</evidence>
<evidence type="ECO:0000259" key="11">
    <source>
        <dbReference type="Pfam" id="PF02518"/>
    </source>
</evidence>
<keyword evidence="6 13" id="KW-0418">Kinase</keyword>
<dbReference type="Pfam" id="PF07730">
    <property type="entry name" value="HisKA_3"/>
    <property type="match status" value="1"/>
</dbReference>
<keyword evidence="10" id="KW-0812">Transmembrane</keyword>
<name>A0A329QL81_9ACTN</name>
<dbReference type="EMBL" id="QMIG01000016">
    <property type="protein sequence ID" value="RAW12459.1"/>
    <property type="molecule type" value="Genomic_DNA"/>
</dbReference>